<sequence length="238" mass="26072">MRPPTERPPTECRVWWARPGHARPWHVTLLDPAERARRLAVPRPEARDRFTVGCALTRLVLARYLGCPPGHVRLRRTCDRCGQAHGRPVAEDCDLRFSVTHAPDRVAVAFARADAVGLDLERVEPRTRPVRHVLTRGEYATLTGLPEHERARAFLAYWTRKESVVKATGDGLRVPPAHVEVSGPGQPPRLLRFAGRPQIVAGAVMADVAAGPGHLAALTLLGAGVPEVTHEDAADLLT</sequence>
<proteinExistence type="inferred from homology"/>
<reference evidence="4 5" key="1">
    <citation type="submission" date="2024-10" db="EMBL/GenBank/DDBJ databases">
        <title>The Natural Products Discovery Center: Release of the First 8490 Sequenced Strains for Exploring Actinobacteria Biosynthetic Diversity.</title>
        <authorList>
            <person name="Kalkreuter E."/>
            <person name="Kautsar S.A."/>
            <person name="Yang D."/>
            <person name="Bader C.D."/>
            <person name="Teijaro C.N."/>
            <person name="Fluegel L."/>
            <person name="Davis C.M."/>
            <person name="Simpson J.R."/>
            <person name="Lauterbach L."/>
            <person name="Steele A.D."/>
            <person name="Gui C."/>
            <person name="Meng S."/>
            <person name="Li G."/>
            <person name="Viehrig K."/>
            <person name="Ye F."/>
            <person name="Su P."/>
            <person name="Kiefer A.F."/>
            <person name="Nichols A."/>
            <person name="Cepeda A.J."/>
            <person name="Yan W."/>
            <person name="Fan B."/>
            <person name="Jiang Y."/>
            <person name="Adhikari A."/>
            <person name="Zheng C.-J."/>
            <person name="Schuster L."/>
            <person name="Cowan T.M."/>
            <person name="Smanski M.J."/>
            <person name="Chevrette M.G."/>
            <person name="De Carvalho L.P.S."/>
            <person name="Shen B."/>
        </authorList>
    </citation>
    <scope>NUCLEOTIDE SEQUENCE [LARGE SCALE GENOMIC DNA]</scope>
    <source>
        <strain evidence="4 5">NPDC049503</strain>
    </source>
</reference>
<evidence type="ECO:0000313" key="5">
    <source>
        <dbReference type="Proteomes" id="UP001612928"/>
    </source>
</evidence>
<dbReference type="SUPFAM" id="SSF56214">
    <property type="entry name" value="4'-phosphopantetheinyl transferase"/>
    <property type="match status" value="2"/>
</dbReference>
<organism evidence="4 5">
    <name type="scientific">Nonomuraea indica</name>
    <dbReference type="NCBI Taxonomy" id="1581193"/>
    <lineage>
        <taxon>Bacteria</taxon>
        <taxon>Bacillati</taxon>
        <taxon>Actinomycetota</taxon>
        <taxon>Actinomycetes</taxon>
        <taxon>Streptosporangiales</taxon>
        <taxon>Streptosporangiaceae</taxon>
        <taxon>Nonomuraea</taxon>
    </lineage>
</organism>
<feature type="domain" description="4'-phosphopantetheinyl transferase" evidence="3">
    <location>
        <begin position="115"/>
        <end position="194"/>
    </location>
</feature>
<dbReference type="Gene3D" id="3.90.470.20">
    <property type="entry name" value="4'-phosphopantetheinyl transferase domain"/>
    <property type="match status" value="2"/>
</dbReference>
<dbReference type="InterPro" id="IPR008278">
    <property type="entry name" value="4-PPantetheinyl_Trfase_dom"/>
</dbReference>
<dbReference type="PANTHER" id="PTHR12215">
    <property type="entry name" value="PHOSPHOPANTETHEINE TRANSFERASE"/>
    <property type="match status" value="1"/>
</dbReference>
<protein>
    <submittedName>
        <fullName evidence="4">4'-phosphopantetheinyl transferase family protein</fullName>
    </submittedName>
</protein>
<accession>A0ABW8AET4</accession>
<comment type="similarity">
    <text evidence="1">Belongs to the P-Pant transferase superfamily. Gsp/Sfp/HetI/AcpT family.</text>
</comment>
<evidence type="ECO:0000313" key="4">
    <source>
        <dbReference type="EMBL" id="MFI7444957.1"/>
    </source>
</evidence>
<keyword evidence="5" id="KW-1185">Reference proteome</keyword>
<dbReference type="GO" id="GO:0016740">
    <property type="term" value="F:transferase activity"/>
    <property type="evidence" value="ECO:0007669"/>
    <property type="project" value="UniProtKB-KW"/>
</dbReference>
<gene>
    <name evidence="4" type="ORF">ACIBP5_33725</name>
</gene>
<dbReference type="RefSeq" id="WP_397025310.1">
    <property type="nucleotide sequence ID" value="NZ_JBITMB010000010.1"/>
</dbReference>
<dbReference type="InterPro" id="IPR050559">
    <property type="entry name" value="P-Pant_transferase_sf"/>
</dbReference>
<keyword evidence="2 4" id="KW-0808">Transferase</keyword>
<dbReference type="Proteomes" id="UP001612928">
    <property type="component" value="Unassembled WGS sequence"/>
</dbReference>
<dbReference type="EMBL" id="JBITMB010000010">
    <property type="protein sequence ID" value="MFI7444957.1"/>
    <property type="molecule type" value="Genomic_DNA"/>
</dbReference>
<dbReference type="PANTHER" id="PTHR12215:SF10">
    <property type="entry name" value="L-AMINOADIPATE-SEMIALDEHYDE DEHYDROGENASE-PHOSPHOPANTETHEINYL TRANSFERASE"/>
    <property type="match status" value="1"/>
</dbReference>
<dbReference type="InterPro" id="IPR037143">
    <property type="entry name" value="4-PPantetheinyl_Trfase_dom_sf"/>
</dbReference>
<evidence type="ECO:0000256" key="2">
    <source>
        <dbReference type="ARBA" id="ARBA00022679"/>
    </source>
</evidence>
<evidence type="ECO:0000256" key="1">
    <source>
        <dbReference type="ARBA" id="ARBA00010990"/>
    </source>
</evidence>
<evidence type="ECO:0000259" key="3">
    <source>
        <dbReference type="Pfam" id="PF01648"/>
    </source>
</evidence>
<name>A0ABW8AET4_9ACTN</name>
<comment type="caution">
    <text evidence="4">The sequence shown here is derived from an EMBL/GenBank/DDBJ whole genome shotgun (WGS) entry which is preliminary data.</text>
</comment>
<dbReference type="Pfam" id="PF01648">
    <property type="entry name" value="ACPS"/>
    <property type="match status" value="1"/>
</dbReference>